<reference evidence="2 3" key="1">
    <citation type="submission" date="2018-06" db="EMBL/GenBank/DDBJ databases">
        <title>Genomic Encyclopedia of Archaeal and Bacterial Type Strains, Phase II (KMG-II): from individual species to whole genera.</title>
        <authorList>
            <person name="Goeker M."/>
        </authorList>
    </citation>
    <scope>NUCLEOTIDE SEQUENCE [LARGE SCALE GENOMIC DNA]</scope>
    <source>
        <strain evidence="2 3">JCM 11668</strain>
    </source>
</reference>
<dbReference type="EMBL" id="QJTI01000007">
    <property type="protein sequence ID" value="PYF03280.1"/>
    <property type="molecule type" value="Genomic_DNA"/>
</dbReference>
<evidence type="ECO:0000313" key="3">
    <source>
        <dbReference type="Proteomes" id="UP000248148"/>
    </source>
</evidence>
<dbReference type="AlphaFoldDB" id="A0A318THJ4"/>
<keyword evidence="1" id="KW-1133">Transmembrane helix</keyword>
<keyword evidence="1" id="KW-0812">Transmembrane</keyword>
<dbReference type="Pfam" id="PF11026">
    <property type="entry name" value="DUF2721"/>
    <property type="match status" value="1"/>
</dbReference>
<comment type="caution">
    <text evidence="2">The sequence shown here is derived from an EMBL/GenBank/DDBJ whole genome shotgun (WGS) entry which is preliminary data.</text>
</comment>
<gene>
    <name evidence="2" type="ORF">BJ122_1072</name>
</gene>
<dbReference type="Proteomes" id="UP000248148">
    <property type="component" value="Unassembled WGS sequence"/>
</dbReference>
<dbReference type="OrthoDB" id="5396182at2"/>
<feature type="transmembrane region" description="Helical" evidence="1">
    <location>
        <begin position="14"/>
        <end position="36"/>
    </location>
</feature>
<protein>
    <submittedName>
        <fullName evidence="2">Uncharacterized protein DUF2721</fullName>
    </submittedName>
</protein>
<organism evidence="2 3">
    <name type="scientific">Rhodopseudomonas faecalis</name>
    <dbReference type="NCBI Taxonomy" id="99655"/>
    <lineage>
        <taxon>Bacteria</taxon>
        <taxon>Pseudomonadati</taxon>
        <taxon>Pseudomonadota</taxon>
        <taxon>Alphaproteobacteria</taxon>
        <taxon>Hyphomicrobiales</taxon>
        <taxon>Nitrobacteraceae</taxon>
        <taxon>Rhodopseudomonas</taxon>
    </lineage>
</organism>
<sequence>MLAPSDGFNDIARAIQLALAPVFLLTGIAGLLSVMAGRLARIFDRSSALIENRRALMLSVHTTLDREQDSLERRRRYTSLAITSSTIAALLVCLDIAVIFLELMFDTPMKWPIGILFIAAVLFLIVGLASFLREVHLAMKTTHIGLAPPPS</sequence>
<feature type="transmembrane region" description="Helical" evidence="1">
    <location>
        <begin position="111"/>
        <end position="132"/>
    </location>
</feature>
<feature type="transmembrane region" description="Helical" evidence="1">
    <location>
        <begin position="80"/>
        <end position="105"/>
    </location>
</feature>
<dbReference type="InterPro" id="IPR021279">
    <property type="entry name" value="DUF2721"/>
</dbReference>
<keyword evidence="3" id="KW-1185">Reference proteome</keyword>
<proteinExistence type="predicted"/>
<evidence type="ECO:0000313" key="2">
    <source>
        <dbReference type="EMBL" id="PYF03280.1"/>
    </source>
</evidence>
<accession>A0A318THJ4</accession>
<keyword evidence="1" id="KW-0472">Membrane</keyword>
<evidence type="ECO:0000256" key="1">
    <source>
        <dbReference type="SAM" id="Phobius"/>
    </source>
</evidence>
<dbReference type="RefSeq" id="WP_110780470.1">
    <property type="nucleotide sequence ID" value="NZ_QJTI01000007.1"/>
</dbReference>
<name>A0A318THJ4_9BRAD</name>